<organism evidence="2 3">
    <name type="scientific">Spirosoma sordidisoli</name>
    <dbReference type="NCBI Taxonomy" id="2502893"/>
    <lineage>
        <taxon>Bacteria</taxon>
        <taxon>Pseudomonadati</taxon>
        <taxon>Bacteroidota</taxon>
        <taxon>Cytophagia</taxon>
        <taxon>Cytophagales</taxon>
        <taxon>Cytophagaceae</taxon>
        <taxon>Spirosoma</taxon>
    </lineage>
</organism>
<feature type="signal peptide" evidence="1">
    <location>
        <begin position="1"/>
        <end position="27"/>
    </location>
</feature>
<reference evidence="2 3" key="1">
    <citation type="submission" date="2019-01" db="EMBL/GenBank/DDBJ databases">
        <title>Spirosoma flava sp. nov., a propanil-degrading bacterium isolated from herbicide-contaminated soil.</title>
        <authorList>
            <person name="Zhang L."/>
            <person name="Jiang J.-D."/>
        </authorList>
    </citation>
    <scope>NUCLEOTIDE SEQUENCE [LARGE SCALE GENOMIC DNA]</scope>
    <source>
        <strain evidence="2 3">TY50</strain>
    </source>
</reference>
<feature type="chain" id="PRO_5020600008" description="Outer membrane protein beta-barrel domain-containing protein" evidence="1">
    <location>
        <begin position="28"/>
        <end position="221"/>
    </location>
</feature>
<evidence type="ECO:0008006" key="4">
    <source>
        <dbReference type="Google" id="ProtNLM"/>
    </source>
</evidence>
<protein>
    <recommendedName>
        <fullName evidence="4">Outer membrane protein beta-barrel domain-containing protein</fullName>
    </recommendedName>
</protein>
<accession>A0A4Q2UEQ9</accession>
<dbReference type="AlphaFoldDB" id="A0A4Q2UEQ9"/>
<keyword evidence="1" id="KW-0732">Signal</keyword>
<dbReference type="Proteomes" id="UP000290407">
    <property type="component" value="Unassembled WGS sequence"/>
</dbReference>
<evidence type="ECO:0000256" key="1">
    <source>
        <dbReference type="SAM" id="SignalP"/>
    </source>
</evidence>
<keyword evidence="3" id="KW-1185">Reference proteome</keyword>
<sequence>MWTNKQMRLRLFLLLLTAAGASRTTHAQATSTTTDSVTNRRDPYALVLTVGGGLSYYPAFIGVPPDVDQVAINRSGIPATVRLMWHPDHRLRIGLESGLVPLYNYRVTAAGEQARVAVSTIPVLVVFSMPLAWLSGTERSLARRLSVSGGTGTYIIRSDLSYRGDVNASRLSIGWMAAGAYTQPIGRRFRIATELKWYSITATSDAVFTLQLQAVWRAFTW</sequence>
<proteinExistence type="predicted"/>
<gene>
    <name evidence="2" type="ORF">EQG79_23415</name>
</gene>
<name>A0A4Q2UEQ9_9BACT</name>
<dbReference type="EMBL" id="SBLB01000007">
    <property type="protein sequence ID" value="RYC67657.1"/>
    <property type="molecule type" value="Genomic_DNA"/>
</dbReference>
<evidence type="ECO:0000313" key="2">
    <source>
        <dbReference type="EMBL" id="RYC67657.1"/>
    </source>
</evidence>
<comment type="caution">
    <text evidence="2">The sequence shown here is derived from an EMBL/GenBank/DDBJ whole genome shotgun (WGS) entry which is preliminary data.</text>
</comment>
<evidence type="ECO:0000313" key="3">
    <source>
        <dbReference type="Proteomes" id="UP000290407"/>
    </source>
</evidence>
<dbReference type="RefSeq" id="WP_077922207.1">
    <property type="nucleotide sequence ID" value="NZ_SBLB01000007.1"/>
</dbReference>